<dbReference type="Gene3D" id="3.30.1330.160">
    <property type="entry name" value="Cyanuric acid hydrolase/Barbituras, RU C"/>
    <property type="match status" value="1"/>
</dbReference>
<comment type="similarity">
    <text evidence="1">Belongs to the cyclic amide hydrolase (CyAH) family.</text>
</comment>
<dbReference type="InterPro" id="IPR014086">
    <property type="entry name" value="AtzD/Barbiturase"/>
</dbReference>
<evidence type="ECO:0000256" key="1">
    <source>
        <dbReference type="ARBA" id="ARBA00010947"/>
    </source>
</evidence>
<dbReference type="Pfam" id="PF09663">
    <property type="entry name" value="Amido_AtzD_TrzD"/>
    <property type="match status" value="1"/>
</dbReference>
<name>A0A6M1LU77_9PROT</name>
<dbReference type="EMBL" id="JAAIKB010000012">
    <property type="protein sequence ID" value="NGM23074.1"/>
    <property type="molecule type" value="Genomic_DNA"/>
</dbReference>
<dbReference type="NCBIfam" id="TIGR02714">
    <property type="entry name" value="amido_AtzD_TrzD"/>
    <property type="match status" value="1"/>
</dbReference>
<dbReference type="GO" id="GO:0016812">
    <property type="term" value="F:hydrolase activity, acting on carbon-nitrogen (but not peptide) bonds, in cyclic amides"/>
    <property type="evidence" value="ECO:0007669"/>
    <property type="project" value="InterPro"/>
</dbReference>
<comment type="caution">
    <text evidence="4">The sequence shown here is derived from an EMBL/GenBank/DDBJ whole genome shotgun (WGS) entry which is preliminary data.</text>
</comment>
<keyword evidence="5" id="KW-1185">Reference proteome</keyword>
<organism evidence="4 5">
    <name type="scientific">Falsiroseomonas algicola</name>
    <dbReference type="NCBI Taxonomy" id="2716930"/>
    <lineage>
        <taxon>Bacteria</taxon>
        <taxon>Pseudomonadati</taxon>
        <taxon>Pseudomonadota</taxon>
        <taxon>Alphaproteobacteria</taxon>
        <taxon>Acetobacterales</taxon>
        <taxon>Roseomonadaceae</taxon>
        <taxon>Falsiroseomonas</taxon>
    </lineage>
</organism>
<dbReference type="InterPro" id="IPR043007">
    <property type="entry name" value="AtzD/Barbiturase_RUC"/>
</dbReference>
<evidence type="ECO:0000256" key="2">
    <source>
        <dbReference type="ARBA" id="ARBA00011881"/>
    </source>
</evidence>
<evidence type="ECO:0000313" key="5">
    <source>
        <dbReference type="Proteomes" id="UP000475385"/>
    </source>
</evidence>
<dbReference type="Gene3D" id="3.30.1330.170">
    <property type="entry name" value="Cyanuric acid hydrolase/Barbiturase, RU A"/>
    <property type="match status" value="1"/>
</dbReference>
<dbReference type="RefSeq" id="WP_164696987.1">
    <property type="nucleotide sequence ID" value="NZ_JAAIKB010000012.1"/>
</dbReference>
<reference evidence="4 5" key="2">
    <citation type="submission" date="2020-03" db="EMBL/GenBank/DDBJ databases">
        <title>Roseomonas stagni sp. nov., isolated from pond water in Japan.</title>
        <authorList>
            <person name="Furuhata K."/>
            <person name="Miyamoto H."/>
            <person name="Goto K."/>
        </authorList>
    </citation>
    <scope>NUCLEOTIDE SEQUENCE [LARGE SCALE GENOMIC DNA]</scope>
    <source>
        <strain evidence="4 5">PeD5</strain>
    </source>
</reference>
<dbReference type="AlphaFoldDB" id="A0A6M1LU77"/>
<dbReference type="Gene3D" id="3.30.1330.180">
    <property type="entry name" value="Cyanuric acid hydrolase/Barbiturase, RU B"/>
    <property type="match status" value="1"/>
</dbReference>
<proteinExistence type="inferred from homology"/>
<accession>A0A6M1LU77</accession>
<protein>
    <submittedName>
        <fullName evidence="4">Ring-opening amidohydrolase</fullName>
    </submittedName>
</protein>
<sequence>MTVLLRHYDMEGPGDARGLAAALAGLPPGRIRRIAVLGKTEGTATLNDFSRDLAIAATQAALGGREATLIFSTGCEGVITPHGTLMVEMETPRDPAGPARLALGVAATAPIPVEEYGGRGHAASVAEAVRRAMADAGASADQVALVLVKSPVLPRRHLATLPAERAARAGSTPTSRAVAALGAGIALGEVAEDRVTDAAILRDGSLHSRRVMAFSGTELTHCEVILLANVPGAGGDLVMATEPLSDIIDAPALMRLARRVGLAPDAAGLFTTSAPEALLVKVGVRPGGAVRGRRTTVFESELDPDKHMRPVASGMVGAIFGTTRVFISGGAEQQAPPGGGLAAMIVRAAG</sequence>
<gene>
    <name evidence="4" type="ORF">G3576_23885</name>
</gene>
<dbReference type="Proteomes" id="UP000475385">
    <property type="component" value="Unassembled WGS sequence"/>
</dbReference>
<comment type="subunit">
    <text evidence="2">Homotetramer.</text>
</comment>
<reference evidence="4 5" key="1">
    <citation type="submission" date="2020-02" db="EMBL/GenBank/DDBJ databases">
        <authorList>
            <person name="Kim H.M."/>
            <person name="Jeon C.O."/>
        </authorList>
    </citation>
    <scope>NUCLEOTIDE SEQUENCE [LARGE SCALE GENOMIC DNA]</scope>
    <source>
        <strain evidence="4 5">PeD5</strain>
    </source>
</reference>
<dbReference type="InterPro" id="IPR043006">
    <property type="entry name" value="AtzD/Barbiturase_RUB"/>
</dbReference>
<keyword evidence="3" id="KW-0378">Hydrolase</keyword>
<dbReference type="InterPro" id="IPR043008">
    <property type="entry name" value="AtzD/Barbiturase_RUA"/>
</dbReference>
<evidence type="ECO:0000313" key="4">
    <source>
        <dbReference type="EMBL" id="NGM23074.1"/>
    </source>
</evidence>
<evidence type="ECO:0000256" key="3">
    <source>
        <dbReference type="ARBA" id="ARBA00022801"/>
    </source>
</evidence>